<proteinExistence type="predicted"/>
<evidence type="ECO:0000313" key="1">
    <source>
        <dbReference type="EMBL" id="MDQ1151285.1"/>
    </source>
</evidence>
<keyword evidence="2" id="KW-1185">Reference proteome</keyword>
<dbReference type="Proteomes" id="UP001244640">
    <property type="component" value="Unassembled WGS sequence"/>
</dbReference>
<protein>
    <submittedName>
        <fullName evidence="1">Uncharacterized protein</fullName>
    </submittedName>
</protein>
<organism evidence="1 2">
    <name type="scientific">Sphingobacterium zeae</name>
    <dbReference type="NCBI Taxonomy" id="1776859"/>
    <lineage>
        <taxon>Bacteria</taxon>
        <taxon>Pseudomonadati</taxon>
        <taxon>Bacteroidota</taxon>
        <taxon>Sphingobacteriia</taxon>
        <taxon>Sphingobacteriales</taxon>
        <taxon>Sphingobacteriaceae</taxon>
        <taxon>Sphingobacterium</taxon>
    </lineage>
</organism>
<sequence length="52" mass="6187">MPKVHYSNSKKHLFLTLETPKDANANYDYGKKEHIVRQHEIGLFNKDMKNEQ</sequence>
<evidence type="ECO:0000313" key="2">
    <source>
        <dbReference type="Proteomes" id="UP001244640"/>
    </source>
</evidence>
<dbReference type="RefSeq" id="WP_307186787.1">
    <property type="nucleotide sequence ID" value="NZ_JAUTBA010000001.1"/>
</dbReference>
<name>A0ABU0U8L6_9SPHI</name>
<gene>
    <name evidence="1" type="ORF">QE382_003269</name>
</gene>
<dbReference type="EMBL" id="JAUTBA010000001">
    <property type="protein sequence ID" value="MDQ1151285.1"/>
    <property type="molecule type" value="Genomic_DNA"/>
</dbReference>
<reference evidence="1 2" key="1">
    <citation type="submission" date="2023-07" db="EMBL/GenBank/DDBJ databases">
        <title>Functional and genomic diversity of the sorghum phyllosphere microbiome.</title>
        <authorList>
            <person name="Shade A."/>
        </authorList>
    </citation>
    <scope>NUCLEOTIDE SEQUENCE [LARGE SCALE GENOMIC DNA]</scope>
    <source>
        <strain evidence="1 2">SORGH_AS_0892</strain>
    </source>
</reference>
<accession>A0ABU0U8L6</accession>
<comment type="caution">
    <text evidence="1">The sequence shown here is derived from an EMBL/GenBank/DDBJ whole genome shotgun (WGS) entry which is preliminary data.</text>
</comment>